<evidence type="ECO:0000256" key="1">
    <source>
        <dbReference type="ARBA" id="ARBA00022475"/>
    </source>
</evidence>
<comment type="caution">
    <text evidence="6">The sequence shown here is derived from an EMBL/GenBank/DDBJ whole genome shotgun (WGS) entry which is preliminary data.</text>
</comment>
<keyword evidence="3 5" id="KW-1133">Transmembrane helix</keyword>
<dbReference type="EMBL" id="JAURUO010000003">
    <property type="protein sequence ID" value="MDP9727774.1"/>
    <property type="molecule type" value="Genomic_DNA"/>
</dbReference>
<feature type="transmembrane region" description="Helical" evidence="5">
    <location>
        <begin position="109"/>
        <end position="129"/>
    </location>
</feature>
<dbReference type="PANTHER" id="PTHR35529:SF1">
    <property type="entry name" value="MANGANESE EFFLUX PUMP MNTP-RELATED"/>
    <property type="match status" value="1"/>
</dbReference>
<evidence type="ECO:0000256" key="5">
    <source>
        <dbReference type="SAM" id="Phobius"/>
    </source>
</evidence>
<sequence length="186" mass="20068">MPFSMRDLLNIAMMSIALGMDSFSLSIGMGLNGINRKRAIQMCICIGLFHIVFALLGLWVGFWVEAKVGQIAKGFGAFLLIGLGIHMLFESFHKKRETVRRRGNSLLSLLLFSSGVSIDALSVGFTLGLRSATYGIVSAFAFGVAGAVMTGAGLYLGKKASGWSGWLGELFGSLLLIFLGLRFLFE</sequence>
<organism evidence="6 7">
    <name type="scientific">Alicyclobacillus tolerans</name>
    <dbReference type="NCBI Taxonomy" id="90970"/>
    <lineage>
        <taxon>Bacteria</taxon>
        <taxon>Bacillati</taxon>
        <taxon>Bacillota</taxon>
        <taxon>Bacilli</taxon>
        <taxon>Bacillales</taxon>
        <taxon>Alicyclobacillaceae</taxon>
        <taxon>Alicyclobacillus</taxon>
    </lineage>
</organism>
<feature type="transmembrane region" description="Helical" evidence="5">
    <location>
        <begin position="43"/>
        <end position="64"/>
    </location>
</feature>
<name>A0ABT9LU39_9BACL</name>
<dbReference type="Pfam" id="PF02659">
    <property type="entry name" value="Mntp"/>
    <property type="match status" value="1"/>
</dbReference>
<feature type="transmembrane region" description="Helical" evidence="5">
    <location>
        <begin position="12"/>
        <end position="31"/>
    </location>
</feature>
<protein>
    <submittedName>
        <fullName evidence="6">Mn2+ efflux pump MntP</fullName>
    </submittedName>
</protein>
<dbReference type="Proteomes" id="UP001229209">
    <property type="component" value="Unassembled WGS sequence"/>
</dbReference>
<feature type="transmembrane region" description="Helical" evidence="5">
    <location>
        <begin position="135"/>
        <end position="156"/>
    </location>
</feature>
<evidence type="ECO:0000256" key="4">
    <source>
        <dbReference type="ARBA" id="ARBA00023136"/>
    </source>
</evidence>
<keyword evidence="1" id="KW-1003">Cell membrane</keyword>
<accession>A0ABT9LU39</accession>
<reference evidence="6 7" key="1">
    <citation type="submission" date="2023-07" db="EMBL/GenBank/DDBJ databases">
        <title>Genomic Encyclopedia of Type Strains, Phase IV (KMG-IV): sequencing the most valuable type-strain genomes for metagenomic binning, comparative biology and taxonomic classification.</title>
        <authorList>
            <person name="Goeker M."/>
        </authorList>
    </citation>
    <scope>NUCLEOTIDE SEQUENCE [LARGE SCALE GENOMIC DNA]</scope>
    <source>
        <strain evidence="6 7">DSM 25924</strain>
    </source>
</reference>
<feature type="transmembrane region" description="Helical" evidence="5">
    <location>
        <begin position="163"/>
        <end position="185"/>
    </location>
</feature>
<proteinExistence type="predicted"/>
<dbReference type="PANTHER" id="PTHR35529">
    <property type="entry name" value="MANGANESE EFFLUX PUMP MNTP-RELATED"/>
    <property type="match status" value="1"/>
</dbReference>
<dbReference type="RefSeq" id="WP_238413577.1">
    <property type="nucleotide sequence ID" value="NZ_JAURUO010000003.1"/>
</dbReference>
<keyword evidence="4 5" id="KW-0472">Membrane</keyword>
<evidence type="ECO:0000256" key="2">
    <source>
        <dbReference type="ARBA" id="ARBA00022692"/>
    </source>
</evidence>
<evidence type="ECO:0000256" key="3">
    <source>
        <dbReference type="ARBA" id="ARBA00022989"/>
    </source>
</evidence>
<feature type="transmembrane region" description="Helical" evidence="5">
    <location>
        <begin position="70"/>
        <end position="89"/>
    </location>
</feature>
<evidence type="ECO:0000313" key="6">
    <source>
        <dbReference type="EMBL" id="MDP9727774.1"/>
    </source>
</evidence>
<dbReference type="InterPro" id="IPR003810">
    <property type="entry name" value="Mntp/YtaF"/>
</dbReference>
<keyword evidence="2 5" id="KW-0812">Transmembrane</keyword>
<evidence type="ECO:0000313" key="7">
    <source>
        <dbReference type="Proteomes" id="UP001229209"/>
    </source>
</evidence>
<keyword evidence="7" id="KW-1185">Reference proteome</keyword>
<gene>
    <name evidence="6" type="ORF">J2S04_000704</name>
</gene>